<organism evidence="5 6">
    <name type="scientific">Dipteronia sinensis</name>
    <dbReference type="NCBI Taxonomy" id="43782"/>
    <lineage>
        <taxon>Eukaryota</taxon>
        <taxon>Viridiplantae</taxon>
        <taxon>Streptophyta</taxon>
        <taxon>Embryophyta</taxon>
        <taxon>Tracheophyta</taxon>
        <taxon>Spermatophyta</taxon>
        <taxon>Magnoliopsida</taxon>
        <taxon>eudicotyledons</taxon>
        <taxon>Gunneridae</taxon>
        <taxon>Pentapetalae</taxon>
        <taxon>rosids</taxon>
        <taxon>malvids</taxon>
        <taxon>Sapindales</taxon>
        <taxon>Sapindaceae</taxon>
        <taxon>Hippocastanoideae</taxon>
        <taxon>Acereae</taxon>
        <taxon>Dipteronia</taxon>
    </lineage>
</organism>
<comment type="caution">
    <text evidence="5">The sequence shown here is derived from an EMBL/GenBank/DDBJ whole genome shotgun (WGS) entry which is preliminary data.</text>
</comment>
<evidence type="ECO:0000256" key="2">
    <source>
        <dbReference type="ARBA" id="ARBA00011738"/>
    </source>
</evidence>
<reference evidence="5" key="1">
    <citation type="journal article" date="2023" name="Plant J.">
        <title>Genome sequences and population genomics provide insights into the demographic history, inbreeding, and mutation load of two 'living fossil' tree species of Dipteronia.</title>
        <authorList>
            <person name="Feng Y."/>
            <person name="Comes H.P."/>
            <person name="Chen J."/>
            <person name="Zhu S."/>
            <person name="Lu R."/>
            <person name="Zhang X."/>
            <person name="Li P."/>
            <person name="Qiu J."/>
            <person name="Olsen K.M."/>
            <person name="Qiu Y."/>
        </authorList>
    </citation>
    <scope>NUCLEOTIDE SEQUENCE</scope>
    <source>
        <strain evidence="5">NBL</strain>
    </source>
</reference>
<dbReference type="PANTHER" id="PTHR21495">
    <property type="entry name" value="NUCLEOPORIN-RELATED"/>
    <property type="match status" value="1"/>
</dbReference>
<evidence type="ECO:0000313" key="5">
    <source>
        <dbReference type="EMBL" id="KAK3225474.1"/>
    </source>
</evidence>
<dbReference type="Pfam" id="PF03018">
    <property type="entry name" value="Dirigent"/>
    <property type="match status" value="1"/>
</dbReference>
<proteinExistence type="inferred from homology"/>
<dbReference type="GO" id="GO:0048046">
    <property type="term" value="C:apoplast"/>
    <property type="evidence" value="ECO:0007669"/>
    <property type="project" value="UniProtKB-SubCell"/>
</dbReference>
<dbReference type="AlphaFoldDB" id="A0AAE0EEU3"/>
<evidence type="ECO:0000313" key="6">
    <source>
        <dbReference type="Proteomes" id="UP001281410"/>
    </source>
</evidence>
<protein>
    <recommendedName>
        <fullName evidence="4">Dirigent protein</fullName>
    </recommendedName>
</protein>
<keyword evidence="4" id="KW-0052">Apoplast</keyword>
<sequence length="133" mass="15066">MALVTRFLFLISIVVLMNMIFTTQALKSKLTHLEFYMHYIVVLGRAQGIYAMSSQQNEFSLLMTSTYNFITGPYNGSSFSFLGRIPVMSELREMPVVGGTGKFRLARGYCLAKTFSMDQMDAVIGYDVTLIHY</sequence>
<dbReference type="GO" id="GO:0009699">
    <property type="term" value="P:phenylpropanoid biosynthetic process"/>
    <property type="evidence" value="ECO:0007669"/>
    <property type="project" value="UniProtKB-ARBA"/>
</dbReference>
<evidence type="ECO:0000256" key="3">
    <source>
        <dbReference type="ARBA" id="ARBA00022525"/>
    </source>
</evidence>
<gene>
    <name evidence="5" type="ORF">Dsin_005336</name>
</gene>
<comment type="subcellular location">
    <subcellularLocation>
        <location evidence="4">Secreted</location>
        <location evidence="4">Extracellular space</location>
        <location evidence="4">Apoplast</location>
    </subcellularLocation>
</comment>
<dbReference type="Proteomes" id="UP001281410">
    <property type="component" value="Unassembled WGS sequence"/>
</dbReference>
<keyword evidence="6" id="KW-1185">Reference proteome</keyword>
<dbReference type="InterPro" id="IPR044859">
    <property type="entry name" value="Allene_oxi_cyc_Dirigent"/>
</dbReference>
<comment type="subunit">
    <text evidence="2 4">Homodimer.</text>
</comment>
<comment type="function">
    <text evidence="4">Dirigent proteins impart stereoselectivity on the phenoxy radical-coupling reaction, yielding optically active lignans from two molecules of coniferyl alcohol in the biosynthesis of lignans, flavonolignans, and alkaloids and thus plays a central role in plant secondary metabolism.</text>
</comment>
<evidence type="ECO:0000256" key="1">
    <source>
        <dbReference type="ARBA" id="ARBA00010746"/>
    </source>
</evidence>
<name>A0AAE0EEU3_9ROSI</name>
<dbReference type="InterPro" id="IPR004265">
    <property type="entry name" value="Dirigent"/>
</dbReference>
<evidence type="ECO:0000256" key="4">
    <source>
        <dbReference type="RuleBase" id="RU363099"/>
    </source>
</evidence>
<dbReference type="Gene3D" id="2.40.480.10">
    <property type="entry name" value="Allene oxide cyclase-like"/>
    <property type="match status" value="1"/>
</dbReference>
<accession>A0AAE0EEU3</accession>
<keyword evidence="3 4" id="KW-0964">Secreted</keyword>
<dbReference type="EMBL" id="JANJYJ010000002">
    <property type="protein sequence ID" value="KAK3225474.1"/>
    <property type="molecule type" value="Genomic_DNA"/>
</dbReference>
<comment type="similarity">
    <text evidence="1 4">Belongs to the plant dirigent protein family.</text>
</comment>